<organism evidence="2 3">
    <name type="scientific">Boothiomyces macroporosus</name>
    <dbReference type="NCBI Taxonomy" id="261099"/>
    <lineage>
        <taxon>Eukaryota</taxon>
        <taxon>Fungi</taxon>
        <taxon>Fungi incertae sedis</taxon>
        <taxon>Chytridiomycota</taxon>
        <taxon>Chytridiomycota incertae sedis</taxon>
        <taxon>Chytridiomycetes</taxon>
        <taxon>Rhizophydiales</taxon>
        <taxon>Terramycetaceae</taxon>
        <taxon>Boothiomyces</taxon>
    </lineage>
</organism>
<reference evidence="2" key="1">
    <citation type="submission" date="2020-05" db="EMBL/GenBank/DDBJ databases">
        <title>Phylogenomic resolution of chytrid fungi.</title>
        <authorList>
            <person name="Stajich J.E."/>
            <person name="Amses K."/>
            <person name="Simmons R."/>
            <person name="Seto K."/>
            <person name="Myers J."/>
            <person name="Bonds A."/>
            <person name="Quandt C.A."/>
            <person name="Barry K."/>
            <person name="Liu P."/>
            <person name="Grigoriev I."/>
            <person name="Longcore J.E."/>
            <person name="James T.Y."/>
        </authorList>
    </citation>
    <scope>NUCLEOTIDE SEQUENCE</scope>
    <source>
        <strain evidence="2">PLAUS21</strain>
    </source>
</reference>
<feature type="non-terminal residue" evidence="2">
    <location>
        <position position="1"/>
    </location>
</feature>
<dbReference type="EMBL" id="JADGKB010000321">
    <property type="protein sequence ID" value="KAJ3250029.1"/>
    <property type="molecule type" value="Genomic_DNA"/>
</dbReference>
<proteinExistence type="predicted"/>
<name>A0AAD5UC73_9FUNG</name>
<feature type="non-terminal residue" evidence="2">
    <location>
        <position position="460"/>
    </location>
</feature>
<comment type="caution">
    <text evidence="2">The sequence shown here is derived from an EMBL/GenBank/DDBJ whole genome shotgun (WGS) entry which is preliminary data.</text>
</comment>
<accession>A0AAD5UC73</accession>
<sequence length="460" mass="49771">NSGNAPATTEFIPPLITQGAANVHVPVATLPVPIFGAGTRTQNAATVQDQWKMAATNLTAAVPERVPEAQNAVPVTEAVTDKENEDMETGEILDDIFSVHSDGGAQAAEMAHVKAELVEVKNTVAQLTQLLTKLMSGGGAFPPLPRTNSAAPAATNAPRGNLSVTNPTNSSVGTSQPKGPKPWSEVVKNGNVRRTTQLLQTIQNKPKNVLSMVRSVGPPAEFTSTHIRIHGSKTLKGAKDIKEKRKLIDTLLKQLRIKSMVRAYSFIGNSALELFYNTKYHDKVLAKLKERHVYPIENFFETIPYVVDEEKVQGATIRRLSSIVNRNLPLNLKVEALYPHPEDVRSNVLSKSILPDHLVSELYHRLRLKKIKEEKNFGSLISGGLDQSRDQISEISDMELETRDEAVLTQVSLGVAESMDTTDSASEAASAISADHEMIVEDLSSGPCSLPSSDTAAPAA</sequence>
<gene>
    <name evidence="2" type="ORF">HK103_004155</name>
</gene>
<protein>
    <submittedName>
        <fullName evidence="2">Uncharacterized protein</fullName>
    </submittedName>
</protein>
<evidence type="ECO:0000313" key="2">
    <source>
        <dbReference type="EMBL" id="KAJ3250029.1"/>
    </source>
</evidence>
<dbReference type="AlphaFoldDB" id="A0AAD5UC73"/>
<dbReference type="Proteomes" id="UP001210925">
    <property type="component" value="Unassembled WGS sequence"/>
</dbReference>
<feature type="compositionally biased region" description="Low complexity" evidence="1">
    <location>
        <begin position="146"/>
        <end position="159"/>
    </location>
</feature>
<evidence type="ECO:0000313" key="3">
    <source>
        <dbReference type="Proteomes" id="UP001210925"/>
    </source>
</evidence>
<evidence type="ECO:0000256" key="1">
    <source>
        <dbReference type="SAM" id="MobiDB-lite"/>
    </source>
</evidence>
<keyword evidence="3" id="KW-1185">Reference proteome</keyword>
<feature type="compositionally biased region" description="Polar residues" evidence="1">
    <location>
        <begin position="162"/>
        <end position="177"/>
    </location>
</feature>
<feature type="region of interest" description="Disordered" evidence="1">
    <location>
        <begin position="142"/>
        <end position="185"/>
    </location>
</feature>